<dbReference type="PANTHER" id="PTHR13402:SF6">
    <property type="entry name" value="SECRETORY 16, ISOFORM I"/>
    <property type="match status" value="1"/>
</dbReference>
<evidence type="ECO:0000313" key="8">
    <source>
        <dbReference type="EMBL" id="CUG90315.1"/>
    </source>
</evidence>
<feature type="region of interest" description="Disordered" evidence="6">
    <location>
        <begin position="383"/>
        <end position="455"/>
    </location>
</feature>
<feature type="compositionally biased region" description="Low complexity" evidence="6">
    <location>
        <begin position="732"/>
        <end position="760"/>
    </location>
</feature>
<comment type="subcellular location">
    <subcellularLocation>
        <location evidence="1">Endoplasmic reticulum</location>
    </subcellularLocation>
</comment>
<feature type="compositionally biased region" description="Low complexity" evidence="6">
    <location>
        <begin position="238"/>
        <end position="248"/>
    </location>
</feature>
<proteinExistence type="inferred from homology"/>
<evidence type="ECO:0000259" key="7">
    <source>
        <dbReference type="Pfam" id="PF12931"/>
    </source>
</evidence>
<feature type="compositionally biased region" description="Polar residues" evidence="6">
    <location>
        <begin position="697"/>
        <end position="716"/>
    </location>
</feature>
<evidence type="ECO:0000256" key="5">
    <source>
        <dbReference type="ARBA" id="ARBA00022892"/>
    </source>
</evidence>
<feature type="compositionally biased region" description="Pro residues" evidence="6">
    <location>
        <begin position="413"/>
        <end position="425"/>
    </location>
</feature>
<dbReference type="GO" id="GO:0070973">
    <property type="term" value="P:protein localization to endoplasmic reticulum exit site"/>
    <property type="evidence" value="ECO:0007669"/>
    <property type="project" value="TreeGrafter"/>
</dbReference>
<evidence type="ECO:0000256" key="1">
    <source>
        <dbReference type="ARBA" id="ARBA00004240"/>
    </source>
</evidence>
<dbReference type="Pfam" id="PF12931">
    <property type="entry name" value="TPR_Sec16"/>
    <property type="match status" value="1"/>
</dbReference>
<keyword evidence="5" id="KW-0931">ER-Golgi transport</keyword>
<feature type="region of interest" description="Disordered" evidence="6">
    <location>
        <begin position="1249"/>
        <end position="1391"/>
    </location>
</feature>
<feature type="compositionally biased region" description="Low complexity" evidence="6">
    <location>
        <begin position="481"/>
        <end position="498"/>
    </location>
</feature>
<name>A0A0S4JLP1_BODSA</name>
<feature type="region of interest" description="Disordered" evidence="6">
    <location>
        <begin position="732"/>
        <end position="777"/>
    </location>
</feature>
<feature type="compositionally biased region" description="Low complexity" evidence="6">
    <location>
        <begin position="1426"/>
        <end position="1450"/>
    </location>
</feature>
<feature type="compositionally biased region" description="Polar residues" evidence="6">
    <location>
        <begin position="295"/>
        <end position="305"/>
    </location>
</feature>
<evidence type="ECO:0000256" key="4">
    <source>
        <dbReference type="ARBA" id="ARBA00022824"/>
    </source>
</evidence>
<keyword evidence="9" id="KW-1185">Reference proteome</keyword>
<dbReference type="OMA" id="FSLNNGM"/>
<evidence type="ECO:0000256" key="3">
    <source>
        <dbReference type="ARBA" id="ARBA00022448"/>
    </source>
</evidence>
<dbReference type="Proteomes" id="UP000051952">
    <property type="component" value="Unassembled WGS sequence"/>
</dbReference>
<gene>
    <name evidence="8" type="ORF">BSAL_26095</name>
</gene>
<organism evidence="8 9">
    <name type="scientific">Bodo saltans</name>
    <name type="common">Flagellated protozoan</name>
    <dbReference type="NCBI Taxonomy" id="75058"/>
    <lineage>
        <taxon>Eukaryota</taxon>
        <taxon>Discoba</taxon>
        <taxon>Euglenozoa</taxon>
        <taxon>Kinetoplastea</taxon>
        <taxon>Metakinetoplastina</taxon>
        <taxon>Eubodonida</taxon>
        <taxon>Bodonidae</taxon>
        <taxon>Bodo</taxon>
    </lineage>
</organism>
<feature type="compositionally biased region" description="Low complexity" evidence="6">
    <location>
        <begin position="383"/>
        <end position="412"/>
    </location>
</feature>
<dbReference type="PANTHER" id="PTHR13402">
    <property type="entry name" value="RGPR-RELATED"/>
    <property type="match status" value="1"/>
</dbReference>
<feature type="region of interest" description="Disordered" evidence="6">
    <location>
        <begin position="669"/>
        <end position="719"/>
    </location>
</feature>
<comment type="similarity">
    <text evidence="2">Belongs to the SEC16 family.</text>
</comment>
<evidence type="ECO:0000256" key="2">
    <source>
        <dbReference type="ARBA" id="ARBA00005927"/>
    </source>
</evidence>
<dbReference type="EMBL" id="CYKH01001813">
    <property type="protein sequence ID" value="CUG90315.1"/>
    <property type="molecule type" value="Genomic_DNA"/>
</dbReference>
<feature type="compositionally biased region" description="Low complexity" evidence="6">
    <location>
        <begin position="1251"/>
        <end position="1263"/>
    </location>
</feature>
<feature type="compositionally biased region" description="Low complexity" evidence="6">
    <location>
        <begin position="768"/>
        <end position="777"/>
    </location>
</feature>
<evidence type="ECO:0000313" key="9">
    <source>
        <dbReference type="Proteomes" id="UP000051952"/>
    </source>
</evidence>
<protein>
    <recommendedName>
        <fullName evidence="7">Sec16 Sec23-binding domain-containing protein</fullName>
    </recommendedName>
</protein>
<evidence type="ECO:0000256" key="6">
    <source>
        <dbReference type="SAM" id="MobiDB-lite"/>
    </source>
</evidence>
<feature type="region of interest" description="Disordered" evidence="6">
    <location>
        <begin position="1"/>
        <end position="135"/>
    </location>
</feature>
<feature type="region of interest" description="Disordered" evidence="6">
    <location>
        <begin position="470"/>
        <end position="643"/>
    </location>
</feature>
<feature type="compositionally biased region" description="Low complexity" evidence="6">
    <location>
        <begin position="61"/>
        <end position="83"/>
    </location>
</feature>
<dbReference type="InterPro" id="IPR024298">
    <property type="entry name" value="Sec16_Sec23-bd"/>
</dbReference>
<feature type="region of interest" description="Disordered" evidence="6">
    <location>
        <begin position="226"/>
        <end position="315"/>
    </location>
</feature>
<reference evidence="9" key="1">
    <citation type="submission" date="2015-09" db="EMBL/GenBank/DDBJ databases">
        <authorList>
            <consortium name="Pathogen Informatics"/>
        </authorList>
    </citation>
    <scope>NUCLEOTIDE SEQUENCE [LARGE SCALE GENOMIC DNA]</scope>
    <source>
        <strain evidence="9">Lake Konstanz</strain>
    </source>
</reference>
<feature type="domain" description="Sec16 Sec23-binding" evidence="7">
    <location>
        <begin position="973"/>
        <end position="1240"/>
    </location>
</feature>
<feature type="compositionally biased region" description="Polar residues" evidence="6">
    <location>
        <begin position="510"/>
        <end position="532"/>
    </location>
</feature>
<dbReference type="GO" id="GO:0070971">
    <property type="term" value="C:endoplasmic reticulum exit site"/>
    <property type="evidence" value="ECO:0007669"/>
    <property type="project" value="TreeGrafter"/>
</dbReference>
<feature type="compositionally biased region" description="Polar residues" evidence="6">
    <location>
        <begin position="86"/>
        <end position="113"/>
    </location>
</feature>
<dbReference type="Gene3D" id="1.25.40.1030">
    <property type="match status" value="1"/>
</dbReference>
<dbReference type="GO" id="GO:0012507">
    <property type="term" value="C:ER to Golgi transport vesicle membrane"/>
    <property type="evidence" value="ECO:0007669"/>
    <property type="project" value="TreeGrafter"/>
</dbReference>
<keyword evidence="3" id="KW-0813">Transport</keyword>
<feature type="compositionally biased region" description="Low complexity" evidence="6">
    <location>
        <begin position="437"/>
        <end position="448"/>
    </location>
</feature>
<feature type="region of interest" description="Disordered" evidence="6">
    <location>
        <begin position="1426"/>
        <end position="1477"/>
    </location>
</feature>
<feature type="compositionally biased region" description="Polar residues" evidence="6">
    <location>
        <begin position="1276"/>
        <end position="1292"/>
    </location>
</feature>
<keyword evidence="4" id="KW-0256">Endoplasmic reticulum</keyword>
<dbReference type="VEuPathDB" id="TriTrypDB:BSAL_26095"/>
<sequence length="1477" mass="160069">MNFGDEGDDCPFDMMGDNDVPAHQSNATKNPFNVAAPQQQQQQQQPPPPPATIFAPLVPTSSQSPAAEVVVAVPSHVAPQSAPEQAPQTAAPSFSQTINSELQTPSVPASPNTVEPAPFHDAPHQPETSNVIEKPPVSEARVQHVIAEAPPLPAPTHRVEHQPATIDGASVNPFAESESADFTLSEDASLRDDAYSPSTFAPPQLQASAVSSPVVAAPPQHIPAPTQAPVVSHTSGQAAPAAAPVVPAIEKKNPSNPKVKTTPKVLEHNPFESFGADDNPFGSPEAPGAEESSGFFGSTSHQTINHGGGAFPDLGASNNQLQYELSPVYPTAPASSVVFQEPQYSLTQQQHQPAVVHQQYPPAVQQPIPPVFEQHSVHPQHVAPVRQQQQPQYVPQQQQQHVAHGAQQSQHPPALPPMPQFPVPQPLSTNSQLHHVTPSPHQSLSQSPLLPPLPTLPSFTTGLTASHHHVASSFSGHHGGIQRSGSSSSQHASAQAYSVAPHVVGHQRTDSLQSRDLNSSSTGLQPQNSSFDQHAQQPQHQYAHNTIPVPQPSHSYQGSPLTTPTAPLQHRQVSPPQTPPQMPQQPPQQLQQQRLHGHDRQRSEGSLGPHNTSQPPPPYPGALHATTRSDSAPVHGHASSAHQFHNAQPVAAAHPMMQRRAESQQFFESGSPYQTPLQPPQPQQTQTHPAAAHPTLQVAQQPAQWSHQQSVNNVTQPDPHYFQQQRNQLLEQQQQNQARDAFQQAPAWQPPQQSVTQPQQHSHFVPHQQQRQQVEQQYQQTFEVNQTSSFASYQQQPAEQQQQHGFYGQQQQEYVSPVEAHLLARRRGFIGCVGLGGRVIHVSNMTGAKPQLVVRTLSQVLTSSDATDSGRSYASSMSGLPGCITASTTKLDVVLKTLQHLPNVSPVLLSILQTMCTKTMDWAKGGQQELVQVFQKAIAAKKEAANNSPQLSSSPFNPEAPAAWGHQEALDTIQTLLMAGDRQEAVRCAMHYKLHSHALLIAMMCDTKDVYQNVVQSIIKEQLDQRSPLAFAYCTFNELPAPEVSADDKTVMLTQWIEHVSMMLSNFTREAGETLLQLGDQLVENGQYDCGHVCYLVAQLSPASRPGPQAPPKATQVAEALRSRYLLLGGHYHRSKCRAALLQPHNIFLTEVLEYSRQRENEKFVRVQLIPFRVIMAELYAELGMKQHLESYIQHLGKLLPSCQPRKDDVATRTVAEVVDALRKRTAAFYASNSSSAAQKGSGWWPTSLFSGSTTTAPSGTATDRQGSAAPPRTPLLQQTAPSNISRASSANPVPVSRPGGSSPPPAMQQQPQQTQQQPPVASQTPAKKQQEEEPDASKPLTTKKSGWGLGSLFRRSGSRPQQAADTPAKTEEESKPMIIDTEAPPTFDPVTGRWLFAKSKEEQAVDDQIKAGPPKMAMAPMMAAPQQYQQPQQQPSYGGAPLPGGMMMPPTGPPPPPGGMGGSGVVQRKYVDMFNS</sequence>
<feature type="compositionally biased region" description="Low complexity" evidence="6">
    <location>
        <begin position="533"/>
        <end position="544"/>
    </location>
</feature>
<dbReference type="GO" id="GO:0007030">
    <property type="term" value="P:Golgi organization"/>
    <property type="evidence" value="ECO:0007669"/>
    <property type="project" value="TreeGrafter"/>
</dbReference>
<accession>A0A0S4JLP1</accession>
<feature type="compositionally biased region" description="Low complexity" evidence="6">
    <location>
        <begin position="1308"/>
        <end position="1327"/>
    </location>
</feature>
<dbReference type="GO" id="GO:0016192">
    <property type="term" value="P:vesicle-mediated transport"/>
    <property type="evidence" value="ECO:0007669"/>
    <property type="project" value="UniProtKB-KW"/>
</dbReference>
<feature type="compositionally biased region" description="Polar residues" evidence="6">
    <location>
        <begin position="552"/>
        <end position="574"/>
    </location>
</feature>
<feature type="compositionally biased region" description="Acidic residues" evidence="6">
    <location>
        <begin position="1"/>
        <end position="11"/>
    </location>
</feature>
<feature type="compositionally biased region" description="Low complexity" evidence="6">
    <location>
        <begin position="683"/>
        <end position="696"/>
    </location>
</feature>
<feature type="compositionally biased region" description="Pro residues" evidence="6">
    <location>
        <begin position="576"/>
        <end position="586"/>
    </location>
</feature>
<dbReference type="OrthoDB" id="8918678at2759"/>